<dbReference type="InterPro" id="IPR029149">
    <property type="entry name" value="Creatin/AminoP/Spt16_N"/>
</dbReference>
<evidence type="ECO:0000259" key="2">
    <source>
        <dbReference type="Pfam" id="PF01321"/>
    </source>
</evidence>
<dbReference type="PANTHER" id="PTHR46112:SF3">
    <property type="entry name" value="AMINOPEPTIDASE YPDF"/>
    <property type="match status" value="1"/>
</dbReference>
<dbReference type="AlphaFoldDB" id="A0A0X8JM47"/>
<dbReference type="SUPFAM" id="SSF55920">
    <property type="entry name" value="Creatinase/aminopeptidase"/>
    <property type="match status" value="1"/>
</dbReference>
<name>A0A0X8JM47_9BACT</name>
<gene>
    <name evidence="3" type="ORF">AXF13_14655</name>
</gene>
<dbReference type="Gene3D" id="3.90.230.10">
    <property type="entry name" value="Creatinase/methionine aminopeptidase superfamily"/>
    <property type="match status" value="1"/>
</dbReference>
<dbReference type="InterPro" id="IPR000994">
    <property type="entry name" value="Pept_M24"/>
</dbReference>
<dbReference type="KEGG" id="dfi:AXF13_14655"/>
<organism evidence="3 4">
    <name type="scientific">Desulfovibrio fairfieldensis</name>
    <dbReference type="NCBI Taxonomy" id="44742"/>
    <lineage>
        <taxon>Bacteria</taxon>
        <taxon>Pseudomonadati</taxon>
        <taxon>Thermodesulfobacteriota</taxon>
        <taxon>Desulfovibrionia</taxon>
        <taxon>Desulfovibrionales</taxon>
        <taxon>Desulfovibrionaceae</taxon>
        <taxon>Desulfovibrio</taxon>
    </lineage>
</organism>
<dbReference type="PRINTS" id="PR00599">
    <property type="entry name" value="MAPEPTIDASE"/>
</dbReference>
<accession>A0A0X8JM47</accession>
<sequence length="357" mass="39219">MQAIYAARRERLRRAMRARGLDALLVSQAANRFYLSGFELHDPQCNESAGRLIVTADGRDWLATDARYLDAAARLWDQERIFIYGGDAAKDLHSLLRRCGGRVGLEARGVSLAFARALDQAGAGPRFEAADGLVEHLRRIKEPCEIAALERSFALNHKLLQWVEGQLEPGRTEKELSWAIERFFRENGAGELAFANIVAVGRNAALPHAIPGEDAVTENCPVLIDVGCRVDAYCSDQTRTFWAGDAPAPEFRRTLALVREAQEAALKKMRPGLSLREVYALARAVFEKAGVAEAFTHGLGHGVGLETHEAPSLSPRAEGVLEPGMVVTVEPGLYYSAWGGVRWEYTVLVEEGGVRIL</sequence>
<dbReference type="EMBL" id="CP014229">
    <property type="protein sequence ID" value="AMD91267.1"/>
    <property type="molecule type" value="Genomic_DNA"/>
</dbReference>
<dbReference type="GO" id="GO:0004177">
    <property type="term" value="F:aminopeptidase activity"/>
    <property type="evidence" value="ECO:0007669"/>
    <property type="project" value="UniProtKB-ARBA"/>
</dbReference>
<evidence type="ECO:0000313" key="4">
    <source>
        <dbReference type="Proteomes" id="UP000069241"/>
    </source>
</evidence>
<dbReference type="SUPFAM" id="SSF53092">
    <property type="entry name" value="Creatinase/prolidase N-terminal domain"/>
    <property type="match status" value="1"/>
</dbReference>
<dbReference type="InterPro" id="IPR000587">
    <property type="entry name" value="Creatinase_N"/>
</dbReference>
<keyword evidence="4" id="KW-1185">Reference proteome</keyword>
<dbReference type="RefSeq" id="WP_062254349.1">
    <property type="nucleotide sequence ID" value="NZ_CP014229.1"/>
</dbReference>
<feature type="domain" description="Peptidase M24" evidence="1">
    <location>
        <begin position="149"/>
        <end position="351"/>
    </location>
</feature>
<proteinExistence type="predicted"/>
<evidence type="ECO:0000313" key="3">
    <source>
        <dbReference type="EMBL" id="AMD91267.1"/>
    </source>
</evidence>
<dbReference type="Pfam" id="PF00557">
    <property type="entry name" value="Peptidase_M24"/>
    <property type="match status" value="1"/>
</dbReference>
<reference evidence="4" key="1">
    <citation type="submission" date="2016-02" db="EMBL/GenBank/DDBJ databases">
        <authorList>
            <person name="Holder M.E."/>
            <person name="Ajami N.J."/>
            <person name="Petrosino J.F."/>
        </authorList>
    </citation>
    <scope>NUCLEOTIDE SEQUENCE [LARGE SCALE GENOMIC DNA]</scope>
    <source>
        <strain evidence="4">CCUG 45958</strain>
    </source>
</reference>
<dbReference type="Gene3D" id="3.40.350.10">
    <property type="entry name" value="Creatinase/prolidase N-terminal domain"/>
    <property type="match status" value="1"/>
</dbReference>
<dbReference type="Proteomes" id="UP000069241">
    <property type="component" value="Chromosome"/>
</dbReference>
<dbReference type="InterPro" id="IPR036005">
    <property type="entry name" value="Creatinase/aminopeptidase-like"/>
</dbReference>
<protein>
    <submittedName>
        <fullName evidence="3">Peptidase M24</fullName>
    </submittedName>
</protein>
<dbReference type="InterPro" id="IPR050659">
    <property type="entry name" value="Peptidase_M24B"/>
</dbReference>
<dbReference type="GO" id="GO:0008235">
    <property type="term" value="F:metalloexopeptidase activity"/>
    <property type="evidence" value="ECO:0007669"/>
    <property type="project" value="UniProtKB-ARBA"/>
</dbReference>
<dbReference type="CDD" id="cd01092">
    <property type="entry name" value="APP-like"/>
    <property type="match status" value="1"/>
</dbReference>
<evidence type="ECO:0000259" key="1">
    <source>
        <dbReference type="Pfam" id="PF00557"/>
    </source>
</evidence>
<dbReference type="Pfam" id="PF01321">
    <property type="entry name" value="Creatinase_N"/>
    <property type="match status" value="1"/>
</dbReference>
<dbReference type="PANTHER" id="PTHR46112">
    <property type="entry name" value="AMINOPEPTIDASE"/>
    <property type="match status" value="1"/>
</dbReference>
<dbReference type="InterPro" id="IPR001714">
    <property type="entry name" value="Pept_M24_MAP"/>
</dbReference>
<feature type="domain" description="Creatinase N-terminal" evidence="2">
    <location>
        <begin position="8"/>
        <end position="140"/>
    </location>
</feature>
<dbReference type="STRING" id="44742.AXF13_14655"/>